<gene>
    <name evidence="1" type="ORF">SCANT_v1c03310</name>
</gene>
<keyword evidence="2" id="KW-1185">Reference proteome</keyword>
<dbReference type="EMBL" id="CP012622">
    <property type="protein sequence ID" value="ALD66241.1"/>
    <property type="molecule type" value="Genomic_DNA"/>
</dbReference>
<proteinExistence type="predicted"/>
<protein>
    <recommendedName>
        <fullName evidence="3">MOLPALP family lipoprotein</fullName>
    </recommendedName>
</protein>
<dbReference type="KEGG" id="scj:SCANT_v1c03310"/>
<name>A0A0M4JI70_9MOLU</name>
<dbReference type="AlphaFoldDB" id="A0A0M4JI70"/>
<dbReference type="Proteomes" id="UP000063919">
    <property type="component" value="Chromosome"/>
</dbReference>
<dbReference type="RefSeq" id="WP_053946006.1">
    <property type="nucleotide sequence ID" value="NZ_CP012622.1"/>
</dbReference>
<reference evidence="1 2" key="1">
    <citation type="journal article" date="2015" name="Genome Announc.">
        <title>Complete Genome Sequence of Spiroplasma cantharicola CC-1T (DSM 21588), a Bacterium Isolated from Soldier Beetle (Cantharis carolinus).</title>
        <authorList>
            <person name="Lo W.S."/>
            <person name="Liu P.Y."/>
            <person name="Kuo C.H."/>
        </authorList>
    </citation>
    <scope>NUCLEOTIDE SEQUENCE [LARGE SCALE GENOMIC DNA]</scope>
    <source>
        <strain evidence="1 2">CC-1</strain>
    </source>
</reference>
<sequence length="818" mass="92194">MKKILSILAVVSMSTSTICVTSCSTINLKKKSIKNQISNLTQISSTLLRGSIIQNASQEINKGFAYDSNYLNNLVYNSKANELIPLFDTNSETTLNSLRNLYFDNQNLDRNAINDLNKDFLSDKVKSPTSSIQSIASIAVFAITTLKSNGGIHPSLSGLIQGAIPKLGLNDNLADNLNSEKLKPIANLIKNIKDPLAKTIGFLQESNAIYAILKNFFNSEFENAIKEKDMKAIFDWIIKFLNDINLSGGAKIFDDLVNSLLLQEKDADELTGQMIINASLNKINNIFARIINQENKIITGENLFSLSKNFDKDLGKIIGEFLKQITKENSNLNIQEVLKSIFEKTENISDILFVFSSLLKYISSIDFSSFIPLSNEYLFDSKKLNNDYLAELNKLTLKDNPYNTARLLKNLSTITNIENNLDGKQMQKLFYLLFNSGEKVTNIDQNIGLISLIPKISSPWIGQNKKNNYSSLLYGIGNGIAIWKDWSFAGIGPDQVGNVLRWVIGDGLGFNSNFSGLNKVIEILNSIGINIDLKVSEKTTSQLNHLFSAIWDEDSTLIKDLTGQQISLYSLFKNEIVEGITLSKLIDLIYKALTQVDPTSTMKKSKNIDKKAEGLSKGLDIISKEMVNDKYQLWYQSNNNEKQFKQNSENGNYNALQALILTSTRNGLYLKINEDPIIVNQKVRGPKASMYALGTDFDTNGNQIFSKFRNSSIMQGLEYIFDDEITNQILDDLLKAFNEINSINTNISNNIYKKLIKSQNFKTKILNYKNIDQNNLEQSITYEIVYNEPFTNKTFKYQIDLILKLDQSSWKINSIKRV</sequence>
<dbReference type="OrthoDB" id="387411at2"/>
<evidence type="ECO:0000313" key="2">
    <source>
        <dbReference type="Proteomes" id="UP000063919"/>
    </source>
</evidence>
<organism evidence="1 2">
    <name type="scientific">Spiroplasma cantharicola</name>
    <dbReference type="NCBI Taxonomy" id="362837"/>
    <lineage>
        <taxon>Bacteria</taxon>
        <taxon>Bacillati</taxon>
        <taxon>Mycoplasmatota</taxon>
        <taxon>Mollicutes</taxon>
        <taxon>Entomoplasmatales</taxon>
        <taxon>Spiroplasmataceae</taxon>
        <taxon>Spiroplasma</taxon>
    </lineage>
</organism>
<evidence type="ECO:0008006" key="3">
    <source>
        <dbReference type="Google" id="ProtNLM"/>
    </source>
</evidence>
<evidence type="ECO:0000313" key="1">
    <source>
        <dbReference type="EMBL" id="ALD66241.1"/>
    </source>
</evidence>
<dbReference type="PATRIC" id="fig|362837.3.peg.333"/>
<accession>A0A0M4JI70</accession>
<dbReference type="STRING" id="362837.SCANT_v1c03310"/>